<accession>A0A5K3G2H1</accession>
<feature type="compositionally biased region" description="Low complexity" evidence="1">
    <location>
        <begin position="49"/>
        <end position="66"/>
    </location>
</feature>
<reference evidence="2" key="1">
    <citation type="submission" date="2019-11" db="UniProtKB">
        <authorList>
            <consortium name="WormBaseParasite"/>
        </authorList>
    </citation>
    <scope>IDENTIFICATION</scope>
</reference>
<dbReference type="AlphaFoldDB" id="A0A5K3G2H1"/>
<feature type="compositionally biased region" description="Polar residues" evidence="1">
    <location>
        <begin position="1"/>
        <end position="12"/>
    </location>
</feature>
<proteinExistence type="predicted"/>
<feature type="compositionally biased region" description="Polar residues" evidence="1">
    <location>
        <begin position="38"/>
        <end position="48"/>
    </location>
</feature>
<feature type="region of interest" description="Disordered" evidence="1">
    <location>
        <begin position="1"/>
        <end position="81"/>
    </location>
</feature>
<evidence type="ECO:0000313" key="2">
    <source>
        <dbReference type="WBParaSite" id="MCU_014388-RA"/>
    </source>
</evidence>
<organism evidence="2">
    <name type="scientific">Mesocestoides corti</name>
    <name type="common">Flatworm</name>
    <dbReference type="NCBI Taxonomy" id="53468"/>
    <lineage>
        <taxon>Eukaryota</taxon>
        <taxon>Metazoa</taxon>
        <taxon>Spiralia</taxon>
        <taxon>Lophotrochozoa</taxon>
        <taxon>Platyhelminthes</taxon>
        <taxon>Cestoda</taxon>
        <taxon>Eucestoda</taxon>
        <taxon>Cyclophyllidea</taxon>
        <taxon>Mesocestoididae</taxon>
        <taxon>Mesocestoides</taxon>
    </lineage>
</organism>
<name>A0A5K3G2H1_MESCO</name>
<protein>
    <submittedName>
        <fullName evidence="2">Hydrophobin</fullName>
    </submittedName>
</protein>
<sequence length="111" mass="11756">SPVPTQHPSTSGPLPHRRRGSSPRTRCTPSKRRVLRSPASTSAVQSTGSATTPPNSTSRSSTNSPPCWSRAAPYSRTDTPVTPVRLCILSPSITATLMSVDNVIKVGQQCC</sequence>
<evidence type="ECO:0000256" key="1">
    <source>
        <dbReference type="SAM" id="MobiDB-lite"/>
    </source>
</evidence>
<dbReference type="WBParaSite" id="MCU_014388-RA">
    <property type="protein sequence ID" value="MCU_014388-RA"/>
    <property type="gene ID" value="MCU_014388"/>
</dbReference>